<feature type="domain" description="FAD-binding FR-type" evidence="15">
    <location>
        <begin position="798"/>
        <end position="1042"/>
    </location>
</feature>
<dbReference type="InterPro" id="IPR023173">
    <property type="entry name" value="NADPH_Cyt_P450_Rdtase_alpha"/>
</dbReference>
<dbReference type="SUPFAM" id="SSF63380">
    <property type="entry name" value="Riboflavin synthase domain-like"/>
    <property type="match status" value="1"/>
</dbReference>
<dbReference type="GO" id="GO:0016705">
    <property type="term" value="F:oxidoreductase activity, acting on paired donors, with incorporation or reduction of molecular oxygen"/>
    <property type="evidence" value="ECO:0007669"/>
    <property type="project" value="InterPro"/>
</dbReference>
<gene>
    <name evidence="16" type="ORF">BC938DRAFT_471929</name>
</gene>
<evidence type="ECO:0000256" key="1">
    <source>
        <dbReference type="ARBA" id="ARBA00001917"/>
    </source>
</evidence>
<dbReference type="SUPFAM" id="SSF52218">
    <property type="entry name" value="Flavoproteins"/>
    <property type="match status" value="1"/>
</dbReference>
<keyword evidence="9" id="KW-0521">NADP</keyword>
<comment type="cofactor">
    <cofactor evidence="1">
        <name>FMN</name>
        <dbReference type="ChEBI" id="CHEBI:58210"/>
    </cofactor>
</comment>
<accession>A0A433Q718</accession>
<comment type="catalytic activity">
    <reaction evidence="13">
        <text>2 oxidized [cytochrome P450] + NADPH = 2 reduced [cytochrome P450] + NADP(+) + H(+)</text>
        <dbReference type="Rhea" id="RHEA:24040"/>
        <dbReference type="Rhea" id="RHEA-COMP:14627"/>
        <dbReference type="Rhea" id="RHEA-COMP:14628"/>
        <dbReference type="ChEBI" id="CHEBI:15378"/>
        <dbReference type="ChEBI" id="CHEBI:55376"/>
        <dbReference type="ChEBI" id="CHEBI:57783"/>
        <dbReference type="ChEBI" id="CHEBI:58349"/>
        <dbReference type="ChEBI" id="CHEBI:60344"/>
        <dbReference type="EC" id="1.6.2.4"/>
    </reaction>
</comment>
<dbReference type="GO" id="GO:0020037">
    <property type="term" value="F:heme binding"/>
    <property type="evidence" value="ECO:0007669"/>
    <property type="project" value="InterPro"/>
</dbReference>
<dbReference type="Pfam" id="PF00258">
    <property type="entry name" value="Flavodoxin_1"/>
    <property type="match status" value="1"/>
</dbReference>
<dbReference type="GO" id="GO:0004497">
    <property type="term" value="F:monooxygenase activity"/>
    <property type="evidence" value="ECO:0007669"/>
    <property type="project" value="InterPro"/>
</dbReference>
<dbReference type="Proteomes" id="UP000274822">
    <property type="component" value="Unassembled WGS sequence"/>
</dbReference>
<dbReference type="InterPro" id="IPR017938">
    <property type="entry name" value="Riboflavin_synthase-like_b-brl"/>
</dbReference>
<dbReference type="GO" id="GO:0005829">
    <property type="term" value="C:cytosol"/>
    <property type="evidence" value="ECO:0007669"/>
    <property type="project" value="TreeGrafter"/>
</dbReference>
<evidence type="ECO:0000256" key="8">
    <source>
        <dbReference type="ARBA" id="ARBA00022827"/>
    </source>
</evidence>
<evidence type="ECO:0000256" key="4">
    <source>
        <dbReference type="ARBA" id="ARBA00022448"/>
    </source>
</evidence>
<evidence type="ECO:0000256" key="9">
    <source>
        <dbReference type="ARBA" id="ARBA00022857"/>
    </source>
</evidence>
<dbReference type="PRINTS" id="PR00371">
    <property type="entry name" value="FPNCR"/>
</dbReference>
<dbReference type="Gene3D" id="1.20.990.10">
    <property type="entry name" value="NADPH-cytochrome p450 Reductase, Chain A, domain 3"/>
    <property type="match status" value="1"/>
</dbReference>
<comment type="similarity">
    <text evidence="3">In the N-terminal section; belongs to the cytochrome P450 family.</text>
</comment>
<dbReference type="InterPro" id="IPR017972">
    <property type="entry name" value="Cyt_P450_CS"/>
</dbReference>
<dbReference type="PANTHER" id="PTHR19384:SF17">
    <property type="entry name" value="NADPH--CYTOCHROME P450 REDUCTASE"/>
    <property type="match status" value="1"/>
</dbReference>
<dbReference type="GO" id="GO:0050660">
    <property type="term" value="F:flavin adenine dinucleotide binding"/>
    <property type="evidence" value="ECO:0007669"/>
    <property type="project" value="TreeGrafter"/>
</dbReference>
<dbReference type="GO" id="GO:0005506">
    <property type="term" value="F:iron ion binding"/>
    <property type="evidence" value="ECO:0007669"/>
    <property type="project" value="InterPro"/>
</dbReference>
<dbReference type="PROSITE" id="PS51384">
    <property type="entry name" value="FAD_FR"/>
    <property type="match status" value="1"/>
</dbReference>
<keyword evidence="4" id="KW-0813">Transport</keyword>
<dbReference type="InterPro" id="IPR003097">
    <property type="entry name" value="CysJ-like_FAD-binding"/>
</dbReference>
<dbReference type="InterPro" id="IPR001433">
    <property type="entry name" value="OxRdtase_FAD/NAD-bd"/>
</dbReference>
<dbReference type="InterPro" id="IPR017927">
    <property type="entry name" value="FAD-bd_FR_type"/>
</dbReference>
<dbReference type="GO" id="GO:0003958">
    <property type="term" value="F:NADPH-hemoprotein reductase activity"/>
    <property type="evidence" value="ECO:0007669"/>
    <property type="project" value="UniProtKB-EC"/>
</dbReference>
<evidence type="ECO:0000256" key="3">
    <source>
        <dbReference type="ARBA" id="ARBA00010018"/>
    </source>
</evidence>
<dbReference type="InterPro" id="IPR039261">
    <property type="entry name" value="FNR_nucleotide-bd"/>
</dbReference>
<feature type="domain" description="Flavodoxin-like" evidence="14">
    <location>
        <begin position="591"/>
        <end position="741"/>
    </location>
</feature>
<dbReference type="PROSITE" id="PS50902">
    <property type="entry name" value="FLAVODOXIN_LIKE"/>
    <property type="match status" value="1"/>
</dbReference>
<dbReference type="PROSITE" id="PS00086">
    <property type="entry name" value="CYTOCHROME_P450"/>
    <property type="match status" value="1"/>
</dbReference>
<protein>
    <recommendedName>
        <fullName evidence="12">NADPH--hemoprotein reductase</fullName>
        <ecNumber evidence="12">1.6.2.4</ecNumber>
    </recommendedName>
</protein>
<evidence type="ECO:0000256" key="13">
    <source>
        <dbReference type="ARBA" id="ARBA00049342"/>
    </source>
</evidence>
<dbReference type="PANTHER" id="PTHR19384">
    <property type="entry name" value="NITRIC OXIDE SYNTHASE-RELATED"/>
    <property type="match status" value="1"/>
</dbReference>
<keyword evidence="10" id="KW-0560">Oxidoreductase</keyword>
<dbReference type="Gene3D" id="2.40.30.10">
    <property type="entry name" value="Translation factors"/>
    <property type="match status" value="1"/>
</dbReference>
<dbReference type="InterPro" id="IPR001709">
    <property type="entry name" value="Flavoprot_Pyr_Nucl_cyt_Rdtase"/>
</dbReference>
<dbReference type="SUPFAM" id="SSF48264">
    <property type="entry name" value="Cytochrome P450"/>
    <property type="match status" value="1"/>
</dbReference>
<dbReference type="InterPro" id="IPR029039">
    <property type="entry name" value="Flavoprotein-like_sf"/>
</dbReference>
<dbReference type="Pfam" id="PF00175">
    <property type="entry name" value="NAD_binding_1"/>
    <property type="match status" value="1"/>
</dbReference>
<dbReference type="FunFam" id="3.40.50.80:FF:000001">
    <property type="entry name" value="NADPH--cytochrome P450 reductase 1"/>
    <property type="match status" value="1"/>
</dbReference>
<dbReference type="Gene3D" id="1.10.630.10">
    <property type="entry name" value="Cytochrome P450"/>
    <property type="match status" value="1"/>
</dbReference>
<keyword evidence="6" id="KW-0288">FMN</keyword>
<evidence type="ECO:0000256" key="7">
    <source>
        <dbReference type="ARBA" id="ARBA00022723"/>
    </source>
</evidence>
<proteinExistence type="inferred from homology"/>
<dbReference type="Gene3D" id="3.40.50.360">
    <property type="match status" value="1"/>
</dbReference>
<evidence type="ECO:0000313" key="17">
    <source>
        <dbReference type="Proteomes" id="UP000274822"/>
    </source>
</evidence>
<organism evidence="16 17">
    <name type="scientific">Jimgerdemannia flammicorona</name>
    <dbReference type="NCBI Taxonomy" id="994334"/>
    <lineage>
        <taxon>Eukaryota</taxon>
        <taxon>Fungi</taxon>
        <taxon>Fungi incertae sedis</taxon>
        <taxon>Mucoromycota</taxon>
        <taxon>Mucoromycotina</taxon>
        <taxon>Endogonomycetes</taxon>
        <taxon>Endogonales</taxon>
        <taxon>Endogonaceae</taxon>
        <taxon>Jimgerdemannia</taxon>
    </lineage>
</organism>
<dbReference type="Pfam" id="PF00067">
    <property type="entry name" value="p450"/>
    <property type="match status" value="1"/>
</dbReference>
<dbReference type="Gene3D" id="3.40.50.80">
    <property type="entry name" value="Nucleotide-binding domain of ferredoxin-NADP reductase (FNR) module"/>
    <property type="match status" value="1"/>
</dbReference>
<evidence type="ECO:0000313" key="16">
    <source>
        <dbReference type="EMBL" id="RUS25588.1"/>
    </source>
</evidence>
<dbReference type="InterPro" id="IPR036396">
    <property type="entry name" value="Cyt_P450_sf"/>
</dbReference>
<evidence type="ECO:0000256" key="12">
    <source>
        <dbReference type="ARBA" id="ARBA00023797"/>
    </source>
</evidence>
<dbReference type="InterPro" id="IPR008254">
    <property type="entry name" value="Flavodoxin/NO_synth"/>
</dbReference>
<evidence type="ECO:0000256" key="6">
    <source>
        <dbReference type="ARBA" id="ARBA00022643"/>
    </source>
</evidence>
<dbReference type="InterPro" id="IPR001128">
    <property type="entry name" value="Cyt_P450"/>
</dbReference>
<dbReference type="PRINTS" id="PR00369">
    <property type="entry name" value="FLAVODOXIN"/>
</dbReference>
<keyword evidence="11" id="KW-0408">Iron</keyword>
<keyword evidence="8" id="KW-0274">FAD</keyword>
<evidence type="ECO:0000259" key="14">
    <source>
        <dbReference type="PROSITE" id="PS50902"/>
    </source>
</evidence>
<sequence>MSNMPQTISIIVALKGQDEENNGAIMKFGEGASLDTLRQLAAEKLGMVLPISEIVFEDANGNILSGVDAVRNQQVAYVSAAHKIKTIIPGPVPLPFVGNLFELLPDVLANWRRLFTEYGPVVKINIMGHEDIHTNDPAVAQIVVKESEYFTKIFASHLVEVKPIGGNGLFTSDTDTMDWKLAHKLLMPAFSPRATKVYQREMGEIVMKTITVFEQFAENEPVSIVDWTTNLTFETIGRIGFGFDFHLLDSRDAPQHPFIQAMSFCLGQSAQRKSQAQFIKHLPIEVNRRFDRELKLMQEIVEEVVRARKLSPDAKNSEKDLLGYMLNAVSEEGLGLSDELIRDEVLTFLIAGHETTSTTLAWTLYELDRNPEVQKKVLQEIVDVGITHDVLPTPEQISKLKYIHQVLKETLRMYPPIRHLGKYCKKDCVIPGGFVIKAGSSVVINLGAMHYNPAVYPDPNAYKPERFTPEEEQNRSRFAWLPFSTGPRGCIGMSFALQEAKTVLAMLLHRFEFKYVGNAPGKYDPKSATIRPLNLKMTIHPRTNLPKPSEDTHVTPPTSPIVTATTTATTITATANPPRPISVANIPLPRATFLFGTQTGSSQDYASQLAGRAKAFGFKDVKLADLDKWTVLQDGKYQSTTAEEELVVICTSTYNGQPPDNAEKFDRFINDSSKDASLPLKGLSYTVLGLGNCNWRTYQYFPIKIDSRLEELGATRFFPKGDCDADKDMDASFADWSTRFWSHTLQMYGVQTSVETGVKISSAALNNPTEDVVVEYITLSHTEDWGSAQVNRNGDARVTLKVGRELQNVELSGRSTRHLEIDIEQLRANGDELLYKAGDHLEVMPQNDECVVEAVALGFGLILDAVFEVKEVSLSLSSRSLASVIKGPCSIRNALTFYADLLSPPSRYVLNSFASRLEKGHKDIAAHFLSLVQPGEEGQAKYDEFIAKHRTLLDLQHAYPMVNELSLKEFLCAVMVMQPRRYSIASSHLKHPNTAHLTVGIIKDIVNGKPYPGLASGFLGSAQPGTTFRASVKRPKTTFALPSDSTTPIIMIAAGTGLSPFRGFLQERQALGLKSTAKGGASDAYLFFGCRHIDQDFIYRDELEAFVEDGTLTALHTAFSRNSDKPKRYTQHHIMANAVHVWKLITEHKAVVYICGSGYMSKDVHRTFELMAQSLGGCADDEQAKAYMNKLTEEGQYNEDVWG</sequence>
<comment type="caution">
    <text evidence="16">The sequence shown here is derived from an EMBL/GenBank/DDBJ whole genome shotgun (WGS) entry which is preliminary data.</text>
</comment>
<keyword evidence="17" id="KW-1185">Reference proteome</keyword>
<dbReference type="Pfam" id="PF00667">
    <property type="entry name" value="FAD_binding_1"/>
    <property type="match status" value="1"/>
</dbReference>
<dbReference type="GO" id="GO:0010181">
    <property type="term" value="F:FMN binding"/>
    <property type="evidence" value="ECO:0007669"/>
    <property type="project" value="InterPro"/>
</dbReference>
<evidence type="ECO:0000256" key="2">
    <source>
        <dbReference type="ARBA" id="ARBA00001974"/>
    </source>
</evidence>
<name>A0A433Q718_9FUNG</name>
<evidence type="ECO:0000256" key="11">
    <source>
        <dbReference type="ARBA" id="ARBA00023004"/>
    </source>
</evidence>
<dbReference type="EC" id="1.6.2.4" evidence="12"/>
<evidence type="ECO:0000256" key="10">
    <source>
        <dbReference type="ARBA" id="ARBA00023002"/>
    </source>
</evidence>
<dbReference type="AlphaFoldDB" id="A0A433Q718"/>
<comment type="cofactor">
    <cofactor evidence="2">
        <name>FAD</name>
        <dbReference type="ChEBI" id="CHEBI:57692"/>
    </cofactor>
</comment>
<evidence type="ECO:0000259" key="15">
    <source>
        <dbReference type="PROSITE" id="PS51384"/>
    </source>
</evidence>
<reference evidence="16 17" key="1">
    <citation type="journal article" date="2018" name="New Phytol.">
        <title>Phylogenomics of Endogonaceae and evolution of mycorrhizas within Mucoromycota.</title>
        <authorList>
            <person name="Chang Y."/>
            <person name="Desiro A."/>
            <person name="Na H."/>
            <person name="Sandor L."/>
            <person name="Lipzen A."/>
            <person name="Clum A."/>
            <person name="Barry K."/>
            <person name="Grigoriev I.V."/>
            <person name="Martin F.M."/>
            <person name="Stajich J.E."/>
            <person name="Smith M.E."/>
            <person name="Bonito G."/>
            <person name="Spatafora J.W."/>
        </authorList>
    </citation>
    <scope>NUCLEOTIDE SEQUENCE [LARGE SCALE GENOMIC DNA]</scope>
    <source>
        <strain evidence="16 17">AD002</strain>
    </source>
</reference>
<dbReference type="EMBL" id="RBNJ01012590">
    <property type="protein sequence ID" value="RUS25588.1"/>
    <property type="molecule type" value="Genomic_DNA"/>
</dbReference>
<dbReference type="InterPro" id="IPR001094">
    <property type="entry name" value="Flavdoxin-like"/>
</dbReference>
<dbReference type="SUPFAM" id="SSF52343">
    <property type="entry name" value="Ferredoxin reductase-like, C-terminal NADP-linked domain"/>
    <property type="match status" value="1"/>
</dbReference>
<evidence type="ECO:0000256" key="5">
    <source>
        <dbReference type="ARBA" id="ARBA00022630"/>
    </source>
</evidence>
<keyword evidence="5" id="KW-0285">Flavoprotein</keyword>
<keyword evidence="7" id="KW-0479">Metal-binding</keyword>